<reference evidence="13" key="1">
    <citation type="submission" date="2021-12" db="EMBL/GenBank/DDBJ databases">
        <authorList>
            <person name="King R."/>
        </authorList>
    </citation>
    <scope>NUCLEOTIDE SEQUENCE</scope>
</reference>
<evidence type="ECO:0000256" key="9">
    <source>
        <dbReference type="ARBA" id="ARBA00023242"/>
    </source>
</evidence>
<dbReference type="Proteomes" id="UP001152759">
    <property type="component" value="Chromosome 8"/>
</dbReference>
<dbReference type="GO" id="GO:0000492">
    <property type="term" value="P:box C/D snoRNP assembly"/>
    <property type="evidence" value="ECO:0007669"/>
    <property type="project" value="TreeGrafter"/>
</dbReference>
<dbReference type="Gene3D" id="3.30.60.190">
    <property type="match status" value="1"/>
</dbReference>
<evidence type="ECO:0000256" key="7">
    <source>
        <dbReference type="ARBA" id="ARBA00022771"/>
    </source>
</evidence>
<dbReference type="EMBL" id="OU963869">
    <property type="protein sequence ID" value="CAH0395012.1"/>
    <property type="molecule type" value="Genomic_DNA"/>
</dbReference>
<dbReference type="Pfam" id="PF21373">
    <property type="entry name" value="ZNHIT3_C"/>
    <property type="match status" value="1"/>
</dbReference>
<dbReference type="GO" id="GO:0005737">
    <property type="term" value="C:cytoplasm"/>
    <property type="evidence" value="ECO:0007669"/>
    <property type="project" value="UniProtKB-SubCell"/>
</dbReference>
<dbReference type="PANTHER" id="PTHR13483">
    <property type="entry name" value="BOX C_D SNORNA PROTEIN 1-RELATED"/>
    <property type="match status" value="1"/>
</dbReference>
<evidence type="ECO:0000256" key="5">
    <source>
        <dbReference type="ARBA" id="ARBA00022553"/>
    </source>
</evidence>
<proteinExistence type="predicted"/>
<dbReference type="AlphaFoldDB" id="A0A9P0FAB6"/>
<evidence type="ECO:0000313" key="14">
    <source>
        <dbReference type="Proteomes" id="UP001152759"/>
    </source>
</evidence>
<evidence type="ECO:0000256" key="6">
    <source>
        <dbReference type="ARBA" id="ARBA00022723"/>
    </source>
</evidence>
<dbReference type="InterPro" id="IPR051639">
    <property type="entry name" value="BCD1"/>
</dbReference>
<keyword evidence="9" id="KW-0539">Nucleus</keyword>
<evidence type="ECO:0000256" key="4">
    <source>
        <dbReference type="ARBA" id="ARBA00022490"/>
    </source>
</evidence>
<dbReference type="KEGG" id="btab:109030437"/>
<keyword evidence="7 11" id="KW-0863">Zinc-finger</keyword>
<dbReference type="GO" id="GO:0048254">
    <property type="term" value="P:snoRNA localization"/>
    <property type="evidence" value="ECO:0007669"/>
    <property type="project" value="TreeGrafter"/>
</dbReference>
<dbReference type="Pfam" id="PF04438">
    <property type="entry name" value="zf-HIT"/>
    <property type="match status" value="1"/>
</dbReference>
<feature type="domain" description="HIT-type" evidence="12">
    <location>
        <begin position="3"/>
        <end position="36"/>
    </location>
</feature>
<gene>
    <name evidence="13" type="ORF">BEMITA_LOCUS13249</name>
</gene>
<dbReference type="PROSITE" id="PS51083">
    <property type="entry name" value="ZF_HIT"/>
    <property type="match status" value="1"/>
</dbReference>
<dbReference type="GO" id="GO:0008270">
    <property type="term" value="F:zinc ion binding"/>
    <property type="evidence" value="ECO:0007669"/>
    <property type="project" value="UniProtKB-UniRule"/>
</dbReference>
<dbReference type="SUPFAM" id="SSF144232">
    <property type="entry name" value="HIT/MYND zinc finger-like"/>
    <property type="match status" value="1"/>
</dbReference>
<evidence type="ECO:0000256" key="3">
    <source>
        <dbReference type="ARBA" id="ARBA00021568"/>
    </source>
</evidence>
<dbReference type="CDD" id="cd23024">
    <property type="entry name" value="zf-HIT_ZNHIT2-3"/>
    <property type="match status" value="1"/>
</dbReference>
<keyword evidence="8" id="KW-0862">Zinc</keyword>
<evidence type="ECO:0000256" key="8">
    <source>
        <dbReference type="ARBA" id="ARBA00022833"/>
    </source>
</evidence>
<evidence type="ECO:0000256" key="2">
    <source>
        <dbReference type="ARBA" id="ARBA00004496"/>
    </source>
</evidence>
<accession>A0A9P0FAB6</accession>
<organism evidence="13 14">
    <name type="scientific">Bemisia tabaci</name>
    <name type="common">Sweetpotato whitefly</name>
    <name type="synonym">Aleurodes tabaci</name>
    <dbReference type="NCBI Taxonomy" id="7038"/>
    <lineage>
        <taxon>Eukaryota</taxon>
        <taxon>Metazoa</taxon>
        <taxon>Ecdysozoa</taxon>
        <taxon>Arthropoda</taxon>
        <taxon>Hexapoda</taxon>
        <taxon>Insecta</taxon>
        <taxon>Pterygota</taxon>
        <taxon>Neoptera</taxon>
        <taxon>Paraneoptera</taxon>
        <taxon>Hemiptera</taxon>
        <taxon>Sternorrhyncha</taxon>
        <taxon>Aleyrodoidea</taxon>
        <taxon>Aleyrodidae</taxon>
        <taxon>Aleyrodinae</taxon>
        <taxon>Bemisia</taxon>
    </lineage>
</organism>
<evidence type="ECO:0000256" key="10">
    <source>
        <dbReference type="ARBA" id="ARBA00046946"/>
    </source>
</evidence>
<evidence type="ECO:0000313" key="13">
    <source>
        <dbReference type="EMBL" id="CAH0395012.1"/>
    </source>
</evidence>
<keyword evidence="6" id="KW-0479">Metal-binding</keyword>
<dbReference type="PANTHER" id="PTHR13483:SF11">
    <property type="entry name" value="ZINC FINGER HIT DOMAIN-CONTAINING PROTEIN 3"/>
    <property type="match status" value="1"/>
</dbReference>
<comment type="subunit">
    <text evidence="10">Thyroid receptor interacting proteins (TRIPs) specifically interact with the ligand binding domain of the thyroid receptor (TR). Requires the presence of thyroid hormone for its interaction. Interacts with NUFIP1. Interacts (via HIT-type zinc finger) with the RUVBL1/RUVBL2 complex in the presence of ADP.</text>
</comment>
<evidence type="ECO:0000259" key="12">
    <source>
        <dbReference type="PROSITE" id="PS51083"/>
    </source>
</evidence>
<keyword evidence="14" id="KW-1185">Reference proteome</keyword>
<keyword evidence="4" id="KW-0963">Cytoplasm</keyword>
<dbReference type="InterPro" id="IPR007529">
    <property type="entry name" value="Znf_HIT"/>
</dbReference>
<name>A0A9P0FAB6_BEMTA</name>
<protein>
    <recommendedName>
        <fullName evidence="3">Zinc finger HIT domain-containing protein 3</fullName>
    </recommendedName>
</protein>
<evidence type="ECO:0000256" key="1">
    <source>
        <dbReference type="ARBA" id="ARBA00004123"/>
    </source>
</evidence>
<dbReference type="GO" id="GO:0000463">
    <property type="term" value="P:maturation of LSU-rRNA from tricistronic rRNA transcript (SSU-rRNA, 5.8S rRNA, LSU-rRNA)"/>
    <property type="evidence" value="ECO:0007669"/>
    <property type="project" value="TreeGrafter"/>
</dbReference>
<evidence type="ECO:0000256" key="11">
    <source>
        <dbReference type="PROSITE-ProRule" id="PRU00453"/>
    </source>
</evidence>
<dbReference type="GO" id="GO:0005634">
    <property type="term" value="C:nucleus"/>
    <property type="evidence" value="ECO:0007669"/>
    <property type="project" value="UniProtKB-SubCell"/>
</dbReference>
<comment type="subcellular location">
    <subcellularLocation>
        <location evidence="2">Cytoplasm</location>
    </subcellularLocation>
    <subcellularLocation>
        <location evidence="1">Nucleus</location>
    </subcellularLocation>
</comment>
<keyword evidence="5" id="KW-0597">Phosphoprotein</keyword>
<sequence length="127" mass="14736">MSCQICQKSESKYKCPTCRINYCSGDCWNEHKTTKCEPPPQPMEECKKRTEYFFETEDTVPLEKLELLKGSKNLRKILENRHVRHMLTAIDKSQNATEAMKAAMLEPIFVEFADECLKIVEPETGRS</sequence>
<dbReference type="InterPro" id="IPR048371">
    <property type="entry name" value="ZNHIT3_C"/>
</dbReference>
<dbReference type="GO" id="GO:0070761">
    <property type="term" value="C:pre-snoRNP complex"/>
    <property type="evidence" value="ECO:0007669"/>
    <property type="project" value="TreeGrafter"/>
</dbReference>